<feature type="region of interest" description="Disordered" evidence="1">
    <location>
        <begin position="46"/>
        <end position="74"/>
    </location>
</feature>
<sequence>MAWIKVKDMNEHIFVIPESTFENQFKSTGVFTKIEESVKPKVEKSEVKENDTEIQFDKKNEVRPRRKNSEKTSI</sequence>
<name>A0A8S5R953_9VIRU</name>
<evidence type="ECO:0000256" key="1">
    <source>
        <dbReference type="SAM" id="MobiDB-lite"/>
    </source>
</evidence>
<protein>
    <submittedName>
        <fullName evidence="2">Uncharacterized protein</fullName>
    </submittedName>
</protein>
<proteinExistence type="predicted"/>
<dbReference type="EMBL" id="BK015841">
    <property type="protein sequence ID" value="DAE27609.1"/>
    <property type="molecule type" value="Genomic_DNA"/>
</dbReference>
<reference evidence="2" key="1">
    <citation type="journal article" date="2021" name="Proc. Natl. Acad. Sci. U.S.A.">
        <title>A Catalog of Tens of Thousands of Viruses from Human Metagenomes Reveals Hidden Associations with Chronic Diseases.</title>
        <authorList>
            <person name="Tisza M.J."/>
            <person name="Buck C.B."/>
        </authorList>
    </citation>
    <scope>NUCLEOTIDE SEQUENCE</scope>
    <source>
        <strain evidence="2">Cti5L29</strain>
    </source>
</reference>
<evidence type="ECO:0000313" key="2">
    <source>
        <dbReference type="EMBL" id="DAE27609.1"/>
    </source>
</evidence>
<organism evidence="2">
    <name type="scientific">virus sp. cti5L29</name>
    <dbReference type="NCBI Taxonomy" id="2826813"/>
    <lineage>
        <taxon>Viruses</taxon>
    </lineage>
</organism>
<accession>A0A8S5R953</accession>